<dbReference type="InterPro" id="IPR036513">
    <property type="entry name" value="STAS_dom_sf"/>
</dbReference>
<dbReference type="AlphaFoldDB" id="A0A0C1J0C1"/>
<reference evidence="7 8" key="1">
    <citation type="submission" date="2014-11" db="EMBL/GenBank/DDBJ databases">
        <title>Genome sequence of Flavihumibacter solisilvae 3-3.</title>
        <authorList>
            <person name="Zhou G."/>
            <person name="Li M."/>
            <person name="Wang G."/>
        </authorList>
    </citation>
    <scope>NUCLEOTIDE SEQUENCE [LARGE SCALE GENOMIC DNA]</scope>
    <source>
        <strain evidence="7 8">3-3</strain>
    </source>
</reference>
<dbReference type="PROSITE" id="PS50801">
    <property type="entry name" value="STAS"/>
    <property type="match status" value="1"/>
</dbReference>
<keyword evidence="3 5" id="KW-1133">Transmembrane helix</keyword>
<dbReference type="InterPro" id="IPR001902">
    <property type="entry name" value="SLC26A/SulP_fam"/>
</dbReference>
<dbReference type="OrthoDB" id="9771198at2"/>
<feature type="transmembrane region" description="Helical" evidence="5">
    <location>
        <begin position="205"/>
        <end position="224"/>
    </location>
</feature>
<dbReference type="NCBIfam" id="TIGR00815">
    <property type="entry name" value="sulP"/>
    <property type="match status" value="1"/>
</dbReference>
<dbReference type="STRING" id="1349421.OI18_00060"/>
<dbReference type="Gene3D" id="3.30.750.24">
    <property type="entry name" value="STAS domain"/>
    <property type="match status" value="1"/>
</dbReference>
<gene>
    <name evidence="7" type="ORF">OI18_00060</name>
</gene>
<keyword evidence="4 5" id="KW-0472">Membrane</keyword>
<feature type="transmembrane region" description="Helical" evidence="5">
    <location>
        <begin position="106"/>
        <end position="127"/>
    </location>
</feature>
<feature type="transmembrane region" description="Helical" evidence="5">
    <location>
        <begin position="82"/>
        <end position="100"/>
    </location>
</feature>
<feature type="transmembrane region" description="Helical" evidence="5">
    <location>
        <begin position="53"/>
        <end position="70"/>
    </location>
</feature>
<keyword evidence="8" id="KW-1185">Reference proteome</keyword>
<dbReference type="Pfam" id="PF00916">
    <property type="entry name" value="Sulfate_transp"/>
    <property type="match status" value="1"/>
</dbReference>
<feature type="transmembrane region" description="Helical" evidence="5">
    <location>
        <begin position="324"/>
        <end position="344"/>
    </location>
</feature>
<dbReference type="GO" id="GO:0016020">
    <property type="term" value="C:membrane"/>
    <property type="evidence" value="ECO:0007669"/>
    <property type="project" value="UniProtKB-SubCell"/>
</dbReference>
<feature type="transmembrane region" description="Helical" evidence="5">
    <location>
        <begin position="181"/>
        <end position="198"/>
    </location>
</feature>
<evidence type="ECO:0000256" key="5">
    <source>
        <dbReference type="SAM" id="Phobius"/>
    </source>
</evidence>
<evidence type="ECO:0000256" key="4">
    <source>
        <dbReference type="ARBA" id="ARBA00023136"/>
    </source>
</evidence>
<evidence type="ECO:0000313" key="8">
    <source>
        <dbReference type="Proteomes" id="UP000031408"/>
    </source>
</evidence>
<evidence type="ECO:0000259" key="6">
    <source>
        <dbReference type="PROSITE" id="PS50801"/>
    </source>
</evidence>
<dbReference type="PANTHER" id="PTHR11814">
    <property type="entry name" value="SULFATE TRANSPORTER"/>
    <property type="match status" value="1"/>
</dbReference>
<feature type="domain" description="STAS" evidence="6">
    <location>
        <begin position="440"/>
        <end position="555"/>
    </location>
</feature>
<dbReference type="CDD" id="cd07042">
    <property type="entry name" value="STAS_SulP_like_sulfate_transporter"/>
    <property type="match status" value="1"/>
</dbReference>
<name>A0A0C1J0C1_9BACT</name>
<dbReference type="RefSeq" id="WP_039135945.1">
    <property type="nucleotide sequence ID" value="NZ_JSVC01000001.1"/>
</dbReference>
<evidence type="ECO:0000256" key="3">
    <source>
        <dbReference type="ARBA" id="ARBA00022989"/>
    </source>
</evidence>
<feature type="transmembrane region" description="Helical" evidence="5">
    <location>
        <begin position="384"/>
        <end position="412"/>
    </location>
</feature>
<feature type="transmembrane region" description="Helical" evidence="5">
    <location>
        <begin position="27"/>
        <end position="47"/>
    </location>
</feature>
<dbReference type="SUPFAM" id="SSF52091">
    <property type="entry name" value="SpoIIaa-like"/>
    <property type="match status" value="1"/>
</dbReference>
<comment type="subcellular location">
    <subcellularLocation>
        <location evidence="1">Membrane</location>
        <topology evidence="1">Multi-pass membrane protein</topology>
    </subcellularLocation>
</comment>
<dbReference type="GO" id="GO:0055085">
    <property type="term" value="P:transmembrane transport"/>
    <property type="evidence" value="ECO:0007669"/>
    <property type="project" value="InterPro"/>
</dbReference>
<feature type="transmembrane region" description="Helical" evidence="5">
    <location>
        <begin position="139"/>
        <end position="161"/>
    </location>
</feature>
<dbReference type="EMBL" id="JSVC01000001">
    <property type="protein sequence ID" value="KIC96209.1"/>
    <property type="molecule type" value="Genomic_DNA"/>
</dbReference>
<evidence type="ECO:0000256" key="1">
    <source>
        <dbReference type="ARBA" id="ARBA00004141"/>
    </source>
</evidence>
<sequence length="563" mass="59676">MVATLSKYIPGLKIFHSYQREWWQADLMAGVSVAAVALPVGIAYAQLAGLPPVVGIYSSIFPAVAYAFFGSSKQLVVNPDSAACMMVASTIAPLAAGDALRNLDLAILLTFMTGVLCLVGGIAKLGVIANFLSRPILTGYLNGIAFSIMASQLGTLLGFKIPRSGFFLTVWQGISRMGETHFASLILGLSLFALIRLMKRFTPKLPAALFATIAGILAVTVFALPGRGVATVGQIPAGLPVPRIPAFAASELVPLFSGACGIVLVSFCSMMTTARAFAIKNGYPIKVNQDMFALGISDLAAAVGSGFAVSGADSRTAVADASGGKSQVTSIVAAVMMALVLLFLARPLSYVPAAALAAILISSALGLFDIASLRRYYSFSKPEFWFSIIAMLGVMTIGVLPGVLVAVALAIIKLLQRASHPHDAVLLPVSGLEGVYTSSPDEEHDSLPGVLIYRFDASLLFFNADYFKDRVQLALSESGSKPDWFIFNTEAVPLIDITGCEALEEVRRDLENQGIVMVVARAKGMFLANLKKSGLWDSIGKTRFFYSVHAAVLAYQLEHPQTS</sequence>
<dbReference type="Pfam" id="PF01740">
    <property type="entry name" value="STAS"/>
    <property type="match status" value="1"/>
</dbReference>
<dbReference type="Proteomes" id="UP000031408">
    <property type="component" value="Unassembled WGS sequence"/>
</dbReference>
<proteinExistence type="predicted"/>
<keyword evidence="2 5" id="KW-0812">Transmembrane</keyword>
<evidence type="ECO:0000313" key="7">
    <source>
        <dbReference type="EMBL" id="KIC96209.1"/>
    </source>
</evidence>
<evidence type="ECO:0000256" key="2">
    <source>
        <dbReference type="ARBA" id="ARBA00022692"/>
    </source>
</evidence>
<dbReference type="InterPro" id="IPR002645">
    <property type="entry name" value="STAS_dom"/>
</dbReference>
<organism evidence="7 8">
    <name type="scientific">Flavihumibacter solisilvae</name>
    <dbReference type="NCBI Taxonomy" id="1349421"/>
    <lineage>
        <taxon>Bacteria</taxon>
        <taxon>Pseudomonadati</taxon>
        <taxon>Bacteroidota</taxon>
        <taxon>Chitinophagia</taxon>
        <taxon>Chitinophagales</taxon>
        <taxon>Chitinophagaceae</taxon>
        <taxon>Flavihumibacter</taxon>
    </lineage>
</organism>
<feature type="transmembrane region" description="Helical" evidence="5">
    <location>
        <begin position="244"/>
        <end position="270"/>
    </location>
</feature>
<protein>
    <recommendedName>
        <fullName evidence="6">STAS domain-containing protein</fullName>
    </recommendedName>
</protein>
<feature type="transmembrane region" description="Helical" evidence="5">
    <location>
        <begin position="291"/>
        <end position="312"/>
    </location>
</feature>
<accession>A0A0C1J0C1</accession>
<comment type="caution">
    <text evidence="7">The sequence shown here is derived from an EMBL/GenBank/DDBJ whole genome shotgun (WGS) entry which is preliminary data.</text>
</comment>
<dbReference type="InterPro" id="IPR011547">
    <property type="entry name" value="SLC26A/SulP_dom"/>
</dbReference>
<feature type="transmembrane region" description="Helical" evidence="5">
    <location>
        <begin position="351"/>
        <end position="372"/>
    </location>
</feature>